<evidence type="ECO:0000313" key="3">
    <source>
        <dbReference type="Proteomes" id="UP000076603"/>
    </source>
</evidence>
<evidence type="ECO:0000259" key="1">
    <source>
        <dbReference type="Pfam" id="PF24032"/>
    </source>
</evidence>
<dbReference type="EMBL" id="LWAE01000001">
    <property type="protein sequence ID" value="KZL93560.1"/>
    <property type="molecule type" value="Genomic_DNA"/>
</dbReference>
<evidence type="ECO:0000313" key="2">
    <source>
        <dbReference type="EMBL" id="KZL93560.1"/>
    </source>
</evidence>
<protein>
    <recommendedName>
        <fullName evidence="1">YqbQ/XkdQ domain-containing protein</fullName>
    </recommendedName>
</protein>
<feature type="domain" description="YqbQ/XkdQ" evidence="1">
    <location>
        <begin position="22"/>
        <end position="306"/>
    </location>
</feature>
<sequence>MWYLYGLHKDKWVDILPKCNNVTWSFDKDTFVSDLNFDSLYDLPESMHISLFKDSRPVWRGMIIKKNNKKTSASYNCLDYGLYYTKNKMSVIQFNNINTHLAINHLCEYWGLEHDVVAFVSKVDKIYKAKTLIEMVDDMLDMASKELGVEFIREMRNKHLYVNAFEDIPVLTSKYKLGSDFSITRSMENMKNRIIMMTNKDDDYKILDTLEYTNGIKTYGAFTDVIELDEKDESQARNIGQNLLNKNGGTEREATFNVLGLEDAELIRCNRKLPLTIKKYGLDGVFRIKSCSHTLNNNNHKINITITW</sequence>
<dbReference type="PATRIC" id="fig|1121326.3.peg.562"/>
<organism evidence="2 3">
    <name type="scientific">Clostridium magnum DSM 2767</name>
    <dbReference type="NCBI Taxonomy" id="1121326"/>
    <lineage>
        <taxon>Bacteria</taxon>
        <taxon>Bacillati</taxon>
        <taxon>Bacillota</taxon>
        <taxon>Clostridia</taxon>
        <taxon>Eubacteriales</taxon>
        <taxon>Clostridiaceae</taxon>
        <taxon>Clostridium</taxon>
    </lineage>
</organism>
<dbReference type="OrthoDB" id="1698671at2"/>
<dbReference type="RefSeq" id="WP_066617734.1">
    <property type="nucleotide sequence ID" value="NZ_FQXL01000031.1"/>
</dbReference>
<dbReference type="Pfam" id="PF24032">
    <property type="entry name" value="YQBQ"/>
    <property type="match status" value="1"/>
</dbReference>
<dbReference type="STRING" id="1121326.CLMAG_06060"/>
<gene>
    <name evidence="2" type="ORF">CLMAG_06060</name>
</gene>
<name>A0A168E1T9_9CLOT</name>
<proteinExistence type="predicted"/>
<keyword evidence="3" id="KW-1185">Reference proteome</keyword>
<dbReference type="Proteomes" id="UP000076603">
    <property type="component" value="Unassembled WGS sequence"/>
</dbReference>
<dbReference type="AlphaFoldDB" id="A0A168E1T9"/>
<reference evidence="2 3" key="1">
    <citation type="submission" date="2016-04" db="EMBL/GenBank/DDBJ databases">
        <title>Genome sequence of Clostridium magnum DSM 2767.</title>
        <authorList>
            <person name="Poehlein A."/>
            <person name="Uhlig R."/>
            <person name="Fischer R."/>
            <person name="Bahl H."/>
            <person name="Daniel R."/>
        </authorList>
    </citation>
    <scope>NUCLEOTIDE SEQUENCE [LARGE SCALE GENOMIC DNA]</scope>
    <source>
        <strain evidence="2 3">DSM 2767</strain>
    </source>
</reference>
<dbReference type="InterPro" id="IPR056937">
    <property type="entry name" value="YqbQ/XkdQ"/>
</dbReference>
<accession>A0A168E1T9</accession>
<comment type="caution">
    <text evidence="2">The sequence shown here is derived from an EMBL/GenBank/DDBJ whole genome shotgun (WGS) entry which is preliminary data.</text>
</comment>